<sequence>METLFALVIGVLVGAGVFMLLSRVIVRVALGLSFIAYGVNLAILTAAGLGQESPPLLSLPGPYVDPLPQALILTAIVIGFATTALLLTVAIRAYQVAGHDDAEAFGDNLADDPGNPDGRPADAEHPSPDIPDTEHYEEAPTPADLIILSARPQFRSVADTQDQDTAPDKPHTGGTR</sequence>
<feature type="region of interest" description="Disordered" evidence="7">
    <location>
        <begin position="105"/>
        <end position="176"/>
    </location>
</feature>
<dbReference type="InterPro" id="IPR050601">
    <property type="entry name" value="CPA3_antiporter_subunitC"/>
</dbReference>
<evidence type="ECO:0000256" key="6">
    <source>
        <dbReference type="ARBA" id="ARBA00023136"/>
    </source>
</evidence>
<feature type="transmembrane region" description="Helical" evidence="8">
    <location>
        <begin position="6"/>
        <end position="22"/>
    </location>
</feature>
<protein>
    <submittedName>
        <fullName evidence="9">Cation transporter</fullName>
    </submittedName>
</protein>
<evidence type="ECO:0000313" key="10">
    <source>
        <dbReference type="Proteomes" id="UP000277766"/>
    </source>
</evidence>
<keyword evidence="10" id="KW-1185">Reference proteome</keyword>
<proteinExistence type="inferred from homology"/>
<accession>A0A3S0KC74</accession>
<feature type="compositionally biased region" description="Basic and acidic residues" evidence="7">
    <location>
        <begin position="166"/>
        <end position="176"/>
    </location>
</feature>
<feature type="transmembrane region" description="Helical" evidence="8">
    <location>
        <begin position="70"/>
        <end position="91"/>
    </location>
</feature>
<evidence type="ECO:0000256" key="4">
    <source>
        <dbReference type="ARBA" id="ARBA00022692"/>
    </source>
</evidence>
<dbReference type="InterPro" id="IPR039428">
    <property type="entry name" value="NUOK/Mnh_C1-like"/>
</dbReference>
<dbReference type="OrthoDB" id="9799219at2"/>
<evidence type="ECO:0000256" key="7">
    <source>
        <dbReference type="SAM" id="MobiDB-lite"/>
    </source>
</evidence>
<dbReference type="Proteomes" id="UP000277766">
    <property type="component" value="Unassembled WGS sequence"/>
</dbReference>
<feature type="transmembrane region" description="Helical" evidence="8">
    <location>
        <begin position="29"/>
        <end position="50"/>
    </location>
</feature>
<evidence type="ECO:0000256" key="3">
    <source>
        <dbReference type="ARBA" id="ARBA00022475"/>
    </source>
</evidence>
<dbReference type="Gene3D" id="1.10.287.3510">
    <property type="match status" value="1"/>
</dbReference>
<comment type="caution">
    <text evidence="9">The sequence shown here is derived from an EMBL/GenBank/DDBJ whole genome shotgun (WGS) entry which is preliminary data.</text>
</comment>
<dbReference type="AlphaFoldDB" id="A0A3S0KC74"/>
<comment type="subcellular location">
    <subcellularLocation>
        <location evidence="1">Cell membrane</location>
        <topology evidence="1">Multi-pass membrane protein</topology>
    </subcellularLocation>
</comment>
<dbReference type="GO" id="GO:0005886">
    <property type="term" value="C:plasma membrane"/>
    <property type="evidence" value="ECO:0007669"/>
    <property type="project" value="UniProtKB-SubCell"/>
</dbReference>
<keyword evidence="5 8" id="KW-1133">Transmembrane helix</keyword>
<dbReference type="PANTHER" id="PTHR34583:SF2">
    <property type="entry name" value="ANTIPORTER SUBUNIT MNHC2-RELATED"/>
    <property type="match status" value="1"/>
</dbReference>
<evidence type="ECO:0000313" key="9">
    <source>
        <dbReference type="EMBL" id="RTR27502.1"/>
    </source>
</evidence>
<dbReference type="PANTHER" id="PTHR34583">
    <property type="entry name" value="ANTIPORTER SUBUNIT MNHC2-RELATED"/>
    <property type="match status" value="1"/>
</dbReference>
<reference evidence="9 10" key="1">
    <citation type="submission" date="2018-12" db="EMBL/GenBank/DDBJ databases">
        <title>Deinococcus radiophilus ATCC 27603 genome sequencing and assembly.</title>
        <authorList>
            <person name="Maclea K.S."/>
            <person name="Maynard C.R."/>
        </authorList>
    </citation>
    <scope>NUCLEOTIDE SEQUENCE [LARGE SCALE GENOMIC DNA]</scope>
    <source>
        <strain evidence="9 10">ATCC 27603</strain>
    </source>
</reference>
<dbReference type="RefSeq" id="WP_126351946.1">
    <property type="nucleotide sequence ID" value="NZ_CP086380.1"/>
</dbReference>
<evidence type="ECO:0000256" key="8">
    <source>
        <dbReference type="SAM" id="Phobius"/>
    </source>
</evidence>
<keyword evidence="3" id="KW-1003">Cell membrane</keyword>
<evidence type="ECO:0000256" key="1">
    <source>
        <dbReference type="ARBA" id="ARBA00004651"/>
    </source>
</evidence>
<keyword evidence="6 8" id="KW-0472">Membrane</keyword>
<keyword evidence="4 8" id="KW-0812">Transmembrane</keyword>
<dbReference type="Pfam" id="PF00420">
    <property type="entry name" value="Oxidored_q2"/>
    <property type="match status" value="1"/>
</dbReference>
<dbReference type="EMBL" id="RXPE01000010">
    <property type="protein sequence ID" value="RTR27502.1"/>
    <property type="molecule type" value="Genomic_DNA"/>
</dbReference>
<comment type="similarity">
    <text evidence="2">Belongs to the CPA3 antiporters (TC 2.A.63) subunit C family.</text>
</comment>
<name>A0A3S0KC74_9DEIO</name>
<evidence type="ECO:0000256" key="2">
    <source>
        <dbReference type="ARBA" id="ARBA00010388"/>
    </source>
</evidence>
<gene>
    <name evidence="9" type="ORF">EJ104_06470</name>
</gene>
<feature type="compositionally biased region" description="Basic and acidic residues" evidence="7">
    <location>
        <begin position="119"/>
        <end position="138"/>
    </location>
</feature>
<evidence type="ECO:0000256" key="5">
    <source>
        <dbReference type="ARBA" id="ARBA00022989"/>
    </source>
</evidence>
<organism evidence="9 10">
    <name type="scientific">Deinococcus radiophilus</name>
    <dbReference type="NCBI Taxonomy" id="32062"/>
    <lineage>
        <taxon>Bacteria</taxon>
        <taxon>Thermotogati</taxon>
        <taxon>Deinococcota</taxon>
        <taxon>Deinococci</taxon>
        <taxon>Deinococcales</taxon>
        <taxon>Deinococcaceae</taxon>
        <taxon>Deinococcus</taxon>
    </lineage>
</organism>